<reference evidence="3 4" key="1">
    <citation type="journal article" date="2020" name="G3 (Bethesda)">
        <title>Improved Reference Genome for Cyclotella cryptica CCMP332, a Model for Cell Wall Morphogenesis, Salinity Adaptation, and Lipid Production in Diatoms (Bacillariophyta).</title>
        <authorList>
            <person name="Roberts W.R."/>
            <person name="Downey K.M."/>
            <person name="Ruck E.C."/>
            <person name="Traller J.C."/>
            <person name="Alverson A.J."/>
        </authorList>
    </citation>
    <scope>NUCLEOTIDE SEQUENCE [LARGE SCALE GENOMIC DNA]</scope>
    <source>
        <strain evidence="3 4">CCMP332</strain>
    </source>
</reference>
<dbReference type="Proteomes" id="UP001516023">
    <property type="component" value="Unassembled WGS sequence"/>
</dbReference>
<feature type="domain" description="MULE transposase" evidence="2">
    <location>
        <begin position="318"/>
        <end position="411"/>
    </location>
</feature>
<comment type="caution">
    <text evidence="3">The sequence shown here is derived from an EMBL/GenBank/DDBJ whole genome shotgun (WGS) entry which is preliminary data.</text>
</comment>
<organism evidence="3 4">
    <name type="scientific">Cyclotella cryptica</name>
    <dbReference type="NCBI Taxonomy" id="29204"/>
    <lineage>
        <taxon>Eukaryota</taxon>
        <taxon>Sar</taxon>
        <taxon>Stramenopiles</taxon>
        <taxon>Ochrophyta</taxon>
        <taxon>Bacillariophyta</taxon>
        <taxon>Coscinodiscophyceae</taxon>
        <taxon>Thalassiosirophycidae</taxon>
        <taxon>Stephanodiscales</taxon>
        <taxon>Stephanodiscaceae</taxon>
        <taxon>Cyclotella</taxon>
    </lineage>
</organism>
<sequence length="583" mass="66137">MSPVEWDRSENNRIAAIALRARAKRHSFPSSAPPPIPMVHPAWNQAPTAQFCNVFNPTPTNAPVGSIASSFQPQSSYGSIYVHVHAGPPPPPPSTMRNTESAEASFQNMSNHVWGSNTNNRVPLADIKAPTSDFNIQSAPARRVQCKFNPTIPTNLQFSPMLLLPLMLLPNLLLRSEPECTAVLKEFDDGTTALTGKHAPGCLRRNGKQRPNAPNPDHLHDPADLIWRDCVAHFTEVVGPNFNGLDKSQIRNLVYHSREKTFGSNAIAKVESQYSGPSATAFLRCNTTFTGEKKMQRMMCFALPALLNLLMYPMVHMFVDATFDIVPHPFYQCLIIMVFDARLRIIIPVAWILMTGKTNECYWQAFNWLCSAVDEIAPAYIGVDFERAFFTQVSNHFSEADLIGCLFHFKQALRRKMIKLGIPEEEVKNVMQKGIIDLITVIPVEHLNPKGTAFVAAKIYDYCAELYGKGSDEYKESEKKWDDFWADYFMSFWMQPEFVKVWNVAHLVDKKDKMKLLHRTSNGLERYNRHFNGICPTTHPNLVTFAHALHKEAERVLQRMDDVAKGREVPPEYNEYRFPRNPT</sequence>
<gene>
    <name evidence="3" type="ORF">HJC23_002885</name>
</gene>
<protein>
    <recommendedName>
        <fullName evidence="2">MULE transposase domain-containing protein</fullName>
    </recommendedName>
</protein>
<proteinExistence type="predicted"/>
<accession>A0ABD3NSG9</accession>
<dbReference type="AlphaFoldDB" id="A0ABD3NSG9"/>
<keyword evidence="4" id="KW-1185">Reference proteome</keyword>
<evidence type="ECO:0000259" key="2">
    <source>
        <dbReference type="Pfam" id="PF10551"/>
    </source>
</evidence>
<evidence type="ECO:0000256" key="1">
    <source>
        <dbReference type="SAM" id="MobiDB-lite"/>
    </source>
</evidence>
<dbReference type="EMBL" id="JABMIG020000417">
    <property type="protein sequence ID" value="KAL3778828.1"/>
    <property type="molecule type" value="Genomic_DNA"/>
</dbReference>
<name>A0ABD3NSG9_9STRA</name>
<feature type="region of interest" description="Disordered" evidence="1">
    <location>
        <begin position="198"/>
        <end position="217"/>
    </location>
</feature>
<dbReference type="Pfam" id="PF10551">
    <property type="entry name" value="MULE"/>
    <property type="match status" value="1"/>
</dbReference>
<dbReference type="InterPro" id="IPR018289">
    <property type="entry name" value="MULE_transposase_dom"/>
</dbReference>
<evidence type="ECO:0000313" key="4">
    <source>
        <dbReference type="Proteomes" id="UP001516023"/>
    </source>
</evidence>
<evidence type="ECO:0000313" key="3">
    <source>
        <dbReference type="EMBL" id="KAL3778828.1"/>
    </source>
</evidence>